<dbReference type="InterPro" id="IPR037665">
    <property type="entry name" value="Nucleoporin_S59-like"/>
</dbReference>
<evidence type="ECO:0000313" key="4">
    <source>
        <dbReference type="Proteomes" id="UP000694050"/>
    </source>
</evidence>
<evidence type="ECO:0000313" key="3">
    <source>
        <dbReference type="EMBL" id="KAG7405105.1"/>
    </source>
</evidence>
<feature type="compositionally biased region" description="Low complexity" evidence="1">
    <location>
        <begin position="576"/>
        <end position="589"/>
    </location>
</feature>
<dbReference type="GO" id="GO:0006405">
    <property type="term" value="P:RNA export from nucleus"/>
    <property type="evidence" value="ECO:0007669"/>
    <property type="project" value="TreeGrafter"/>
</dbReference>
<feature type="region of interest" description="Disordered" evidence="1">
    <location>
        <begin position="539"/>
        <end position="598"/>
    </location>
</feature>
<dbReference type="PROSITE" id="PS51434">
    <property type="entry name" value="NUP_C"/>
    <property type="match status" value="1"/>
</dbReference>
<dbReference type="GO" id="GO:0008139">
    <property type="term" value="F:nuclear localization sequence binding"/>
    <property type="evidence" value="ECO:0007669"/>
    <property type="project" value="TreeGrafter"/>
</dbReference>
<dbReference type="GO" id="GO:0003723">
    <property type="term" value="F:RNA binding"/>
    <property type="evidence" value="ECO:0007669"/>
    <property type="project" value="TreeGrafter"/>
</dbReference>
<feature type="region of interest" description="Disordered" evidence="1">
    <location>
        <begin position="233"/>
        <end position="258"/>
    </location>
</feature>
<dbReference type="GO" id="GO:0044614">
    <property type="term" value="C:nuclear pore cytoplasmic filaments"/>
    <property type="evidence" value="ECO:0007669"/>
    <property type="project" value="TreeGrafter"/>
</dbReference>
<comment type="caution">
    <text evidence="3">The sequence shown here is derived from an EMBL/GenBank/DDBJ whole genome shotgun (WGS) entry which is preliminary data.</text>
</comment>
<name>A0A8J5NR31_FUSOX</name>
<proteinExistence type="predicted"/>
<dbReference type="PANTHER" id="PTHR23198">
    <property type="entry name" value="NUCLEOPORIN"/>
    <property type="match status" value="1"/>
</dbReference>
<dbReference type="Proteomes" id="UP000694050">
    <property type="component" value="Unassembled WGS sequence"/>
</dbReference>
<dbReference type="PANTHER" id="PTHR23198:SF6">
    <property type="entry name" value="NUCLEAR PORE COMPLEX PROTEIN NUP98-NUP96"/>
    <property type="match status" value="1"/>
</dbReference>
<feature type="domain" description="Peptidase S59" evidence="2">
    <location>
        <begin position="620"/>
        <end position="764"/>
    </location>
</feature>
<dbReference type="GO" id="GO:0000973">
    <property type="term" value="P:post-transcriptional tethering of RNA polymerase II gene DNA at nuclear periphery"/>
    <property type="evidence" value="ECO:0007669"/>
    <property type="project" value="TreeGrafter"/>
</dbReference>
<dbReference type="InterPro" id="IPR007230">
    <property type="entry name" value="Nup98_auto-Pept-S59_dom"/>
</dbReference>
<organism evidence="3 4">
    <name type="scientific">Fusarium oxysporum f. sp. rapae</name>
    <dbReference type="NCBI Taxonomy" id="485398"/>
    <lineage>
        <taxon>Eukaryota</taxon>
        <taxon>Fungi</taxon>
        <taxon>Dikarya</taxon>
        <taxon>Ascomycota</taxon>
        <taxon>Pezizomycotina</taxon>
        <taxon>Sordariomycetes</taxon>
        <taxon>Hypocreomycetidae</taxon>
        <taxon>Hypocreales</taxon>
        <taxon>Nectriaceae</taxon>
        <taxon>Fusarium</taxon>
        <taxon>Fusarium oxysporum species complex</taxon>
    </lineage>
</organism>
<evidence type="ECO:0000256" key="1">
    <source>
        <dbReference type="SAM" id="MobiDB-lite"/>
    </source>
</evidence>
<feature type="compositionally biased region" description="Polar residues" evidence="1">
    <location>
        <begin position="234"/>
        <end position="253"/>
    </location>
</feature>
<feature type="region of interest" description="Disordered" evidence="1">
    <location>
        <begin position="1"/>
        <end position="80"/>
    </location>
</feature>
<dbReference type="GO" id="GO:0017056">
    <property type="term" value="F:structural constituent of nuclear pore"/>
    <property type="evidence" value="ECO:0007669"/>
    <property type="project" value="InterPro"/>
</dbReference>
<evidence type="ECO:0000259" key="2">
    <source>
        <dbReference type="PROSITE" id="PS51434"/>
    </source>
</evidence>
<dbReference type="EMBL" id="JAELUQ010000012">
    <property type="protein sequence ID" value="KAG7405105.1"/>
    <property type="molecule type" value="Genomic_DNA"/>
</dbReference>
<feature type="compositionally biased region" description="Low complexity" evidence="1">
    <location>
        <begin position="29"/>
        <end position="80"/>
    </location>
</feature>
<gene>
    <name evidence="3" type="ORF">Forpe1208_v014556</name>
</gene>
<dbReference type="GO" id="GO:0034398">
    <property type="term" value="P:telomere tethering at nuclear periphery"/>
    <property type="evidence" value="ECO:0007669"/>
    <property type="project" value="TreeGrafter"/>
</dbReference>
<sequence length="774" mass="82535">MSGFGEKPFGPSQQRSAGFGAFGSNISDSSRPGGFTFGSGTPTSTGSFDATIGSSYGTSGGSAASFGTRSTSSAASFPPVTTTTSTPGIFASSRGNATNIFGSTGFGGKSFGSSAMETDFGTSMSPSTTQFGSNVPIGFRAPTTSEFGAPSQPFAGWAWGKPALDTSKQPFSPFVESELGSRQKSSYQNLCFQGPYKNSSQEELRLADYALGHRYGLSFGFSGPSFGTGFGTSMQRSASGPPQTFGMGSQQGAFGTGFGAKSSGATGFGSITTTTQPFGQAKAGETLVWGQKSQGPNVFGTQLDGFQKPLSSQRDFGVSGGPGFGFAQRPWYGSTPQESRTSWSSPSIFQAQGQQQVQGLTSFAEAQKPSSSQPPTGSIFRTDLSTAPNLFALAATQVSSLSGPSSTSQRPWVTERYATTQAGQLATQLPSTEMPVGRVQVPQSFGQQTQYRQIGTPYYQVPGRPSSDKRLIQQPTQDATRATIQPQLVAKIDEITAYGAPWLFLTTEEKQQQQDRGPLAVQRISKKLKTLEINQDRGRDLFMSSSKQRGQKESIGMMTSTGIIDPGREGGAKSQTPGTTTESSEHTSSPPSPGNTLVISDHEADMEEIKSMKARRPIPAGAYWIRPSKEDILAMDKDQRNRVTDLTIGRENVGVIHFKHPVDFAGIDLESLLGGLVILESRSATVYPDSFGLKPPPGEGFNVPALISLENSWPRKKTNGKGLSEEEAKRQVVSHIERLKSVEGTRFESYSEEDGTWTFSVDHFSTYNQPTYNS</sequence>
<dbReference type="GO" id="GO:0006606">
    <property type="term" value="P:protein import into nucleus"/>
    <property type="evidence" value="ECO:0007669"/>
    <property type="project" value="TreeGrafter"/>
</dbReference>
<reference evidence="3" key="1">
    <citation type="submission" date="2021-04" db="EMBL/GenBank/DDBJ databases">
        <title>First draft genome resource for Brassicaceae pathogens Fusarium oxysporum f. sp. raphani and Fusarium oxysporum f. sp. rapae.</title>
        <authorList>
            <person name="Asai S."/>
        </authorList>
    </citation>
    <scope>NUCLEOTIDE SEQUENCE</scope>
    <source>
        <strain evidence="3">Tf1208</strain>
    </source>
</reference>
<protein>
    <submittedName>
        <fullName evidence="3">Nucleoporin NUP145</fullName>
    </submittedName>
</protein>
<dbReference type="Pfam" id="PF04096">
    <property type="entry name" value="Nucleoporin2"/>
    <property type="match status" value="1"/>
</dbReference>
<accession>A0A8J5NR31</accession>
<dbReference type="AlphaFoldDB" id="A0A8J5NR31"/>